<dbReference type="GO" id="GO:0004867">
    <property type="term" value="F:serine-type endopeptidase inhibitor activity"/>
    <property type="evidence" value="ECO:0007669"/>
    <property type="project" value="UniProtKB-KW"/>
</dbReference>
<feature type="domain" description="Serpin" evidence="5">
    <location>
        <begin position="93"/>
        <end position="447"/>
    </location>
</feature>
<dbReference type="EMBL" id="GFAH01000389">
    <property type="protein sequence ID" value="JAV48000.1"/>
    <property type="molecule type" value="Transcribed_RNA"/>
</dbReference>
<keyword evidence="2" id="KW-0722">Serine protease inhibitor</keyword>
<proteinExistence type="inferred from homology"/>
<feature type="transmembrane region" description="Helical" evidence="4">
    <location>
        <begin position="32"/>
        <end position="58"/>
    </location>
</feature>
<protein>
    <submittedName>
        <fullName evidence="6">Neuroserpin</fullName>
    </submittedName>
</protein>
<dbReference type="Pfam" id="PF00079">
    <property type="entry name" value="Serpin"/>
    <property type="match status" value="1"/>
</dbReference>
<dbReference type="InterPro" id="IPR042178">
    <property type="entry name" value="Serpin_sf_1"/>
</dbReference>
<reference evidence="6" key="1">
    <citation type="submission" date="2016-11" db="EMBL/GenBank/DDBJ databases">
        <title>Venom-gland transcriptomics and venom proteomics of the black-back scorpion (Hadrurus spadix) reveal detectability challenges and an unexplored realm of animal toxin diversity.</title>
        <authorList>
            <person name="Rokyta D.R."/>
            <person name="Ward M.J."/>
        </authorList>
    </citation>
    <scope>NUCLEOTIDE SEQUENCE</scope>
    <source>
        <tissue evidence="6">Venom gland</tissue>
    </source>
</reference>
<dbReference type="CDD" id="cd00172">
    <property type="entry name" value="serpin"/>
    <property type="match status" value="1"/>
</dbReference>
<dbReference type="InterPro" id="IPR023795">
    <property type="entry name" value="Serpin_CS"/>
</dbReference>
<dbReference type="PANTHER" id="PTHR11461">
    <property type="entry name" value="SERINE PROTEASE INHIBITOR, SERPIN"/>
    <property type="match status" value="1"/>
</dbReference>
<dbReference type="InterPro" id="IPR036186">
    <property type="entry name" value="Serpin_sf"/>
</dbReference>
<evidence type="ECO:0000259" key="5">
    <source>
        <dbReference type="SMART" id="SM00093"/>
    </source>
</evidence>
<dbReference type="Gene3D" id="3.30.497.10">
    <property type="entry name" value="Antithrombin, subunit I, domain 2"/>
    <property type="match status" value="1"/>
</dbReference>
<dbReference type="SMART" id="SM00093">
    <property type="entry name" value="SERPIN"/>
    <property type="match status" value="1"/>
</dbReference>
<keyword evidence="1" id="KW-0646">Protease inhibitor</keyword>
<evidence type="ECO:0000313" key="6">
    <source>
        <dbReference type="EMBL" id="JAV48000.1"/>
    </source>
</evidence>
<sequence length="448" mass="51207">MLRMTTCKDPSLLSDVEWDVTVKKKPMAWKSWVRCTIFFFLILIVLGLVVLFMFGFVYRHDFLGFVKLKPSSRSIPHPLINQKIHAGTMRMAAKLFNEPNSNENTVWSPLTVTLALNLLLEGTTGETAYEIKSAMGWIGIDKTHIRSYVSRVTTRLNHLDNLDIIVANRIFLDNSYDVSMSYKNILSQHYRANIDQIDFNNADAVENINRWGRKESRGQIKELIPLGTIDAATKLVLSTFLTFNGRWKLPFSPNHTQKAEFTLTSGKNRKVDMMYQTGRFMYGEFPAHGFKALELEYIEPNISMTVLLSQRISHLKALLYEQDGKMLINIRNKMKKDNVDVCLPKFTVETGRSIEHQLTSLGIRRLFTPTAANLQSITDNSELYVQKIIHRVKMQVDESGTVGQASSSSVLEGRSLTPSFCADRPFLFYVEDKEMNSVLFWGEYNGSK</sequence>
<dbReference type="AlphaFoldDB" id="A0A1W7RA33"/>
<dbReference type="InterPro" id="IPR023796">
    <property type="entry name" value="Serpin_dom"/>
</dbReference>
<dbReference type="InterPro" id="IPR042185">
    <property type="entry name" value="Serpin_sf_2"/>
</dbReference>
<dbReference type="GO" id="GO:0005615">
    <property type="term" value="C:extracellular space"/>
    <property type="evidence" value="ECO:0007669"/>
    <property type="project" value="InterPro"/>
</dbReference>
<dbReference type="InterPro" id="IPR000215">
    <property type="entry name" value="Serpin_fam"/>
</dbReference>
<keyword evidence="4" id="KW-0472">Membrane</keyword>
<dbReference type="PANTHER" id="PTHR11461:SF367">
    <property type="entry name" value="GH21475P-RELATED"/>
    <property type="match status" value="1"/>
</dbReference>
<name>A0A1W7RA33_9SCOR</name>
<evidence type="ECO:0000256" key="4">
    <source>
        <dbReference type="SAM" id="Phobius"/>
    </source>
</evidence>
<evidence type="ECO:0000256" key="1">
    <source>
        <dbReference type="ARBA" id="ARBA00022690"/>
    </source>
</evidence>
<comment type="similarity">
    <text evidence="3">Belongs to the serpin family.</text>
</comment>
<evidence type="ECO:0000256" key="2">
    <source>
        <dbReference type="ARBA" id="ARBA00022900"/>
    </source>
</evidence>
<keyword evidence="4" id="KW-0812">Transmembrane</keyword>
<keyword evidence="4" id="KW-1133">Transmembrane helix</keyword>
<organism evidence="6">
    <name type="scientific">Hadrurus spadix</name>
    <dbReference type="NCBI Taxonomy" id="141984"/>
    <lineage>
        <taxon>Eukaryota</taxon>
        <taxon>Metazoa</taxon>
        <taxon>Ecdysozoa</taxon>
        <taxon>Arthropoda</taxon>
        <taxon>Chelicerata</taxon>
        <taxon>Arachnida</taxon>
        <taxon>Scorpiones</taxon>
        <taxon>Iurida</taxon>
        <taxon>Iuroidea</taxon>
        <taxon>Hadrurus</taxon>
    </lineage>
</organism>
<accession>A0A1W7RA33</accession>
<evidence type="ECO:0000256" key="3">
    <source>
        <dbReference type="RuleBase" id="RU000411"/>
    </source>
</evidence>
<dbReference type="Gene3D" id="2.30.39.10">
    <property type="entry name" value="Alpha-1-antitrypsin, domain 1"/>
    <property type="match status" value="1"/>
</dbReference>
<dbReference type="SUPFAM" id="SSF56574">
    <property type="entry name" value="Serpins"/>
    <property type="match status" value="1"/>
</dbReference>
<dbReference type="PROSITE" id="PS00284">
    <property type="entry name" value="SERPIN"/>
    <property type="match status" value="1"/>
</dbReference>